<feature type="domain" description="Solute-binding protein family 3/N-terminal" evidence="4">
    <location>
        <begin position="45"/>
        <end position="274"/>
    </location>
</feature>
<evidence type="ECO:0000313" key="6">
    <source>
        <dbReference type="Proteomes" id="UP000668403"/>
    </source>
</evidence>
<dbReference type="GO" id="GO:0042597">
    <property type="term" value="C:periplasmic space"/>
    <property type="evidence" value="ECO:0007669"/>
    <property type="project" value="UniProtKB-SubCell"/>
</dbReference>
<keyword evidence="3" id="KW-0732">Signal</keyword>
<dbReference type="SMART" id="SM00062">
    <property type="entry name" value="PBPb"/>
    <property type="match status" value="1"/>
</dbReference>
<organism evidence="5 6">
    <name type="scientific">Leucobacter tardus</name>
    <dbReference type="NCBI Taxonomy" id="501483"/>
    <lineage>
        <taxon>Bacteria</taxon>
        <taxon>Bacillati</taxon>
        <taxon>Actinomycetota</taxon>
        <taxon>Actinomycetes</taxon>
        <taxon>Micrococcales</taxon>
        <taxon>Microbacteriaceae</taxon>
        <taxon>Leucobacter</taxon>
    </lineage>
</organism>
<dbReference type="InterPro" id="IPR015168">
    <property type="entry name" value="SsuA/THI5"/>
</dbReference>
<protein>
    <submittedName>
        <fullName evidence="5">ABC transporter substrate-binding protein</fullName>
    </submittedName>
</protein>
<gene>
    <name evidence="5" type="ORF">J4H85_00340</name>
</gene>
<comment type="caution">
    <text evidence="5">The sequence shown here is derived from an EMBL/GenBank/DDBJ whole genome shotgun (WGS) entry which is preliminary data.</text>
</comment>
<evidence type="ECO:0000256" key="3">
    <source>
        <dbReference type="ARBA" id="ARBA00022729"/>
    </source>
</evidence>
<comment type="similarity">
    <text evidence="2">Belongs to the bacterial solute-binding protein SsuA/TauA family.</text>
</comment>
<dbReference type="Proteomes" id="UP000668403">
    <property type="component" value="Unassembled WGS sequence"/>
</dbReference>
<reference evidence="5" key="1">
    <citation type="submission" date="2021-03" db="EMBL/GenBank/DDBJ databases">
        <title>Leucobacter chromiisoli sp. nov., isolated from chromium-containing soil of chemical plant.</title>
        <authorList>
            <person name="Xu Z."/>
        </authorList>
    </citation>
    <scope>NUCLEOTIDE SEQUENCE</scope>
    <source>
        <strain evidence="5">K 70/01</strain>
    </source>
</reference>
<dbReference type="PROSITE" id="PS51257">
    <property type="entry name" value="PROKAR_LIPOPROTEIN"/>
    <property type="match status" value="1"/>
</dbReference>
<dbReference type="Pfam" id="PF09084">
    <property type="entry name" value="NMT1"/>
    <property type="match status" value="1"/>
</dbReference>
<dbReference type="RefSeq" id="WP_208235828.1">
    <property type="nucleotide sequence ID" value="NZ_BAAAQU010000001.1"/>
</dbReference>
<dbReference type="PANTHER" id="PTHR30024:SF47">
    <property type="entry name" value="TAURINE-BINDING PERIPLASMIC PROTEIN"/>
    <property type="match status" value="1"/>
</dbReference>
<evidence type="ECO:0000256" key="1">
    <source>
        <dbReference type="ARBA" id="ARBA00004418"/>
    </source>
</evidence>
<evidence type="ECO:0000313" key="5">
    <source>
        <dbReference type="EMBL" id="MBO2988447.1"/>
    </source>
</evidence>
<name>A0A939QB18_9MICO</name>
<proteinExistence type="inferred from homology"/>
<keyword evidence="6" id="KW-1185">Reference proteome</keyword>
<evidence type="ECO:0000259" key="4">
    <source>
        <dbReference type="SMART" id="SM00062"/>
    </source>
</evidence>
<comment type="subcellular location">
    <subcellularLocation>
        <location evidence="1">Periplasm</location>
    </subcellularLocation>
</comment>
<dbReference type="InterPro" id="IPR001638">
    <property type="entry name" value="Solute-binding_3/MltF_N"/>
</dbReference>
<dbReference type="SUPFAM" id="SSF53850">
    <property type="entry name" value="Periplasmic binding protein-like II"/>
    <property type="match status" value="1"/>
</dbReference>
<evidence type="ECO:0000256" key="2">
    <source>
        <dbReference type="ARBA" id="ARBA00010742"/>
    </source>
</evidence>
<dbReference type="EMBL" id="JAGFBF010000001">
    <property type="protein sequence ID" value="MBO2988447.1"/>
    <property type="molecule type" value="Genomic_DNA"/>
</dbReference>
<dbReference type="Gene3D" id="3.40.190.10">
    <property type="entry name" value="Periplasmic binding protein-like II"/>
    <property type="match status" value="2"/>
</dbReference>
<dbReference type="PANTHER" id="PTHR30024">
    <property type="entry name" value="ALIPHATIC SULFONATES-BINDING PROTEIN-RELATED"/>
    <property type="match status" value="1"/>
</dbReference>
<dbReference type="AlphaFoldDB" id="A0A939QB18"/>
<accession>A0A939QB18</accession>
<sequence>MKKFTVSAIAAVGAAGLLLTGCSGGSLSGEESGGESGGASSDLTPVTVGLLQIAPSSVVQLGIDEGVFEEHGLDVDVQIGQGGAALLPAVQNGDIQFAVGNPQSVLTAASQGLDMRIIANYSRNSETPGDPEENAPSGLVVSDDSGIESYADLEGKTVAVNTLQTQGQLTTMEMVERDGGDPDKVEFTEIAFPDQQAQLEQGNIDAAWIPEPFISGAKATDGIELLGDPLRAIDGLPTMVTFTSGDFAESDPETTAAFRDAITEAAELAMSDDEMYRQAVVDFTGMDAAVVENVNLEYISGELDPQAIEELNDLAVRYGMLENPADLDTVITTD</sequence>